<evidence type="ECO:0000313" key="13">
    <source>
        <dbReference type="Proteomes" id="UP000245168"/>
    </source>
</evidence>
<keyword evidence="4" id="KW-1003">Cell membrane</keyword>
<feature type="transmembrane region" description="Helical" evidence="10">
    <location>
        <begin position="22"/>
        <end position="44"/>
    </location>
</feature>
<comment type="subcellular location">
    <subcellularLocation>
        <location evidence="1">Cell inner membrane</location>
        <topology evidence="1">Single-pass membrane protein</topology>
    </subcellularLocation>
</comment>
<feature type="domain" description="Type II secretion system protein GspG C-terminal" evidence="11">
    <location>
        <begin position="40"/>
        <end position="148"/>
    </location>
</feature>
<dbReference type="InterPro" id="IPR010054">
    <property type="entry name" value="Type2_sec_GspG"/>
</dbReference>
<evidence type="ECO:0000256" key="2">
    <source>
        <dbReference type="ARBA" id="ARBA00009984"/>
    </source>
</evidence>
<evidence type="ECO:0000256" key="6">
    <source>
        <dbReference type="ARBA" id="ARBA00022519"/>
    </source>
</evidence>
<sequence length="150" mass="16538">MSVCRSLARRRAAEAGFTLTEMMVVIAIIGLLSTVVVINVLPLLGTAREDKVRADLATLESSLTTFYATYGRFPTTDEGLEALVAPPEEDRISARYAEEGFIERLPEDPWGREYQYLFPGEQGRYDLYSLGADGRPGGEGDNADIGNWDL</sequence>
<comment type="caution">
    <text evidence="12">The sequence shown here is derived from an EMBL/GenBank/DDBJ whole genome shotgun (WGS) entry which is preliminary data.</text>
</comment>
<dbReference type="InterPro" id="IPR012902">
    <property type="entry name" value="N_methyl_site"/>
</dbReference>
<keyword evidence="13" id="KW-1185">Reference proteome</keyword>
<keyword evidence="6" id="KW-0997">Cell inner membrane</keyword>
<evidence type="ECO:0000256" key="3">
    <source>
        <dbReference type="ARBA" id="ARBA00020042"/>
    </source>
</evidence>
<dbReference type="AlphaFoldDB" id="A0A2U2BSX4"/>
<keyword evidence="8 10" id="KW-1133">Transmembrane helix</keyword>
<gene>
    <name evidence="12" type="primary">gspG</name>
    <name evidence="12" type="ORF">DDZ18_10475</name>
</gene>
<protein>
    <recommendedName>
        <fullName evidence="3">Type II secretion system core protein G</fullName>
    </recommendedName>
</protein>
<evidence type="ECO:0000256" key="8">
    <source>
        <dbReference type="ARBA" id="ARBA00022989"/>
    </source>
</evidence>
<dbReference type="InterPro" id="IPR045584">
    <property type="entry name" value="Pilin-like"/>
</dbReference>
<dbReference type="RefSeq" id="WP_109253339.1">
    <property type="nucleotide sequence ID" value="NZ_QEXV01000004.1"/>
</dbReference>
<dbReference type="PANTHER" id="PTHR30093">
    <property type="entry name" value="GENERAL SECRETION PATHWAY PROTEIN G"/>
    <property type="match status" value="1"/>
</dbReference>
<evidence type="ECO:0000256" key="5">
    <source>
        <dbReference type="ARBA" id="ARBA00022481"/>
    </source>
</evidence>
<dbReference type="InterPro" id="IPR000983">
    <property type="entry name" value="Bac_GSPG_pilin"/>
</dbReference>
<dbReference type="Pfam" id="PF08334">
    <property type="entry name" value="T2SSG"/>
    <property type="match status" value="1"/>
</dbReference>
<evidence type="ECO:0000256" key="4">
    <source>
        <dbReference type="ARBA" id="ARBA00022475"/>
    </source>
</evidence>
<evidence type="ECO:0000256" key="1">
    <source>
        <dbReference type="ARBA" id="ARBA00004377"/>
    </source>
</evidence>
<dbReference type="GO" id="GO:0015627">
    <property type="term" value="C:type II protein secretion system complex"/>
    <property type="evidence" value="ECO:0007669"/>
    <property type="project" value="InterPro"/>
</dbReference>
<keyword evidence="5" id="KW-0488">Methylation</keyword>
<dbReference type="SUPFAM" id="SSF54523">
    <property type="entry name" value="Pili subunits"/>
    <property type="match status" value="1"/>
</dbReference>
<keyword evidence="7 10" id="KW-0812">Transmembrane</keyword>
<reference evidence="13" key="1">
    <citation type="submission" date="2018-05" db="EMBL/GenBank/DDBJ databases">
        <authorList>
            <person name="Liu B.-T."/>
        </authorList>
    </citation>
    <scope>NUCLEOTIDE SEQUENCE [LARGE SCALE GENOMIC DNA]</scope>
    <source>
        <strain evidence="13">WD6-1</strain>
    </source>
</reference>
<name>A0A2U2BSX4_9PROT</name>
<dbReference type="GO" id="GO:0005886">
    <property type="term" value="C:plasma membrane"/>
    <property type="evidence" value="ECO:0007669"/>
    <property type="project" value="UniProtKB-SubCell"/>
</dbReference>
<comment type="similarity">
    <text evidence="2">Belongs to the GSP G family.</text>
</comment>
<dbReference type="PANTHER" id="PTHR30093:SF44">
    <property type="entry name" value="TYPE II SECRETION SYSTEM CORE PROTEIN G"/>
    <property type="match status" value="1"/>
</dbReference>
<dbReference type="GO" id="GO:0015628">
    <property type="term" value="P:protein secretion by the type II secretion system"/>
    <property type="evidence" value="ECO:0007669"/>
    <property type="project" value="InterPro"/>
</dbReference>
<dbReference type="PRINTS" id="PR00813">
    <property type="entry name" value="BCTERIALGSPG"/>
</dbReference>
<evidence type="ECO:0000256" key="7">
    <source>
        <dbReference type="ARBA" id="ARBA00022692"/>
    </source>
</evidence>
<dbReference type="InterPro" id="IPR013545">
    <property type="entry name" value="T2SS_protein-GspG_C"/>
</dbReference>
<dbReference type="OrthoDB" id="9795612at2"/>
<dbReference type="NCBIfam" id="TIGR01710">
    <property type="entry name" value="typeII_sec_gspG"/>
    <property type="match status" value="1"/>
</dbReference>
<dbReference type="Pfam" id="PF07963">
    <property type="entry name" value="N_methyl"/>
    <property type="match status" value="1"/>
</dbReference>
<dbReference type="Gene3D" id="3.30.700.10">
    <property type="entry name" value="Glycoprotein, Type 4 Pilin"/>
    <property type="match status" value="1"/>
</dbReference>
<accession>A0A2U2BSX4</accession>
<evidence type="ECO:0000256" key="9">
    <source>
        <dbReference type="ARBA" id="ARBA00023136"/>
    </source>
</evidence>
<keyword evidence="9 10" id="KW-0472">Membrane</keyword>
<dbReference type="EMBL" id="QEXV01000004">
    <property type="protein sequence ID" value="PWE17115.1"/>
    <property type="molecule type" value="Genomic_DNA"/>
</dbReference>
<evidence type="ECO:0000256" key="10">
    <source>
        <dbReference type="SAM" id="Phobius"/>
    </source>
</evidence>
<proteinExistence type="inferred from homology"/>
<evidence type="ECO:0000313" key="12">
    <source>
        <dbReference type="EMBL" id="PWE17115.1"/>
    </source>
</evidence>
<evidence type="ECO:0000259" key="11">
    <source>
        <dbReference type="Pfam" id="PF08334"/>
    </source>
</evidence>
<organism evidence="12 13">
    <name type="scientific">Marinicauda salina</name>
    <dbReference type="NCBI Taxonomy" id="2135793"/>
    <lineage>
        <taxon>Bacteria</taxon>
        <taxon>Pseudomonadati</taxon>
        <taxon>Pseudomonadota</taxon>
        <taxon>Alphaproteobacteria</taxon>
        <taxon>Maricaulales</taxon>
        <taxon>Maricaulaceae</taxon>
        <taxon>Marinicauda</taxon>
    </lineage>
</organism>
<dbReference type="Proteomes" id="UP000245168">
    <property type="component" value="Unassembled WGS sequence"/>
</dbReference>
<dbReference type="NCBIfam" id="TIGR02532">
    <property type="entry name" value="IV_pilin_GFxxxE"/>
    <property type="match status" value="1"/>
</dbReference>